<feature type="transmembrane region" description="Helical" evidence="7">
    <location>
        <begin position="143"/>
        <end position="161"/>
    </location>
</feature>
<dbReference type="GO" id="GO:0015144">
    <property type="term" value="F:carbohydrate transmembrane transporter activity"/>
    <property type="evidence" value="ECO:0007669"/>
    <property type="project" value="InterPro"/>
</dbReference>
<comment type="subcellular location">
    <subcellularLocation>
        <location evidence="1">Membrane</location>
        <topology evidence="1">Multi-pass membrane protein</topology>
    </subcellularLocation>
</comment>
<dbReference type="PANTHER" id="PTHR23500:SF472">
    <property type="entry name" value="SUGAR TRANSPORT PROTEIN 6"/>
    <property type="match status" value="1"/>
</dbReference>
<dbReference type="PROSITE" id="PS50850">
    <property type="entry name" value="MFS"/>
    <property type="match status" value="1"/>
</dbReference>
<reference evidence="9" key="1">
    <citation type="journal article" date="2023" name="Plant J.">
        <title>The genome of the king protea, Protea cynaroides.</title>
        <authorList>
            <person name="Chang J."/>
            <person name="Duong T.A."/>
            <person name="Schoeman C."/>
            <person name="Ma X."/>
            <person name="Roodt D."/>
            <person name="Barker N."/>
            <person name="Li Z."/>
            <person name="Van de Peer Y."/>
            <person name="Mizrachi E."/>
        </authorList>
    </citation>
    <scope>NUCLEOTIDE SEQUENCE</scope>
    <source>
        <tissue evidence="9">Young leaves</tissue>
    </source>
</reference>
<evidence type="ECO:0000313" key="10">
    <source>
        <dbReference type="Proteomes" id="UP001141806"/>
    </source>
</evidence>
<dbReference type="PANTHER" id="PTHR23500">
    <property type="entry name" value="SOLUTE CARRIER FAMILY 2, FACILITATED GLUCOSE TRANSPORTER"/>
    <property type="match status" value="1"/>
</dbReference>
<keyword evidence="10" id="KW-1185">Reference proteome</keyword>
<dbReference type="InterPro" id="IPR005828">
    <property type="entry name" value="MFS_sugar_transport-like"/>
</dbReference>
<feature type="transmembrane region" description="Helical" evidence="7">
    <location>
        <begin position="76"/>
        <end position="98"/>
    </location>
</feature>
<feature type="transmembrane region" description="Helical" evidence="7">
    <location>
        <begin position="52"/>
        <end position="70"/>
    </location>
</feature>
<evidence type="ECO:0000259" key="8">
    <source>
        <dbReference type="PROSITE" id="PS50850"/>
    </source>
</evidence>
<sequence>MYSKKKLTVQENNYCKYANQKLQRFTSSLYLAALFFSFVASWVCFKHGRRLTMGLASIFFLASALLDAFALNVEMLIIGCILLGVGVGFANQAVPLFLLEIAPAKIRGSLNVLFQLCVTIGILVANLVNYAVADIHPHGWRRALGIATVPGIMLCVGSLIITETPTSLVEREKFEEARATLRKIRDSANVDAEFDMIVHAYELGRQVNKNPYKKLMKRSSCPHWSLQS</sequence>
<feature type="domain" description="Major facilitator superfamily (MFS) profile" evidence="8">
    <location>
        <begin position="1"/>
        <end position="228"/>
    </location>
</feature>
<feature type="transmembrane region" description="Helical" evidence="7">
    <location>
        <begin position="110"/>
        <end position="131"/>
    </location>
</feature>
<comment type="similarity">
    <text evidence="2">Belongs to the major facilitator superfamily. Sugar transporter (TC 2.A.1.1) family.</text>
</comment>
<comment type="caution">
    <text evidence="9">The sequence shown here is derived from an EMBL/GenBank/DDBJ whole genome shotgun (WGS) entry which is preliminary data.</text>
</comment>
<evidence type="ECO:0000256" key="4">
    <source>
        <dbReference type="ARBA" id="ARBA00022692"/>
    </source>
</evidence>
<organism evidence="9 10">
    <name type="scientific">Protea cynaroides</name>
    <dbReference type="NCBI Taxonomy" id="273540"/>
    <lineage>
        <taxon>Eukaryota</taxon>
        <taxon>Viridiplantae</taxon>
        <taxon>Streptophyta</taxon>
        <taxon>Embryophyta</taxon>
        <taxon>Tracheophyta</taxon>
        <taxon>Spermatophyta</taxon>
        <taxon>Magnoliopsida</taxon>
        <taxon>Proteales</taxon>
        <taxon>Proteaceae</taxon>
        <taxon>Protea</taxon>
    </lineage>
</organism>
<accession>A0A9Q0GUT4</accession>
<dbReference type="InterPro" id="IPR045262">
    <property type="entry name" value="STP/PLT_plant"/>
</dbReference>
<evidence type="ECO:0000256" key="5">
    <source>
        <dbReference type="ARBA" id="ARBA00022989"/>
    </source>
</evidence>
<evidence type="ECO:0000313" key="9">
    <source>
        <dbReference type="EMBL" id="KAJ4954576.1"/>
    </source>
</evidence>
<evidence type="ECO:0000256" key="3">
    <source>
        <dbReference type="ARBA" id="ARBA00022448"/>
    </source>
</evidence>
<dbReference type="SUPFAM" id="SSF103473">
    <property type="entry name" value="MFS general substrate transporter"/>
    <property type="match status" value="1"/>
</dbReference>
<dbReference type="InterPro" id="IPR005829">
    <property type="entry name" value="Sugar_transporter_CS"/>
</dbReference>
<dbReference type="AlphaFoldDB" id="A0A9Q0GUT4"/>
<dbReference type="InterPro" id="IPR020846">
    <property type="entry name" value="MFS_dom"/>
</dbReference>
<protein>
    <recommendedName>
        <fullName evidence="8">Major facilitator superfamily (MFS) profile domain-containing protein</fullName>
    </recommendedName>
</protein>
<gene>
    <name evidence="9" type="ORF">NE237_011359</name>
</gene>
<keyword evidence="6 7" id="KW-0472">Membrane</keyword>
<keyword evidence="5 7" id="KW-1133">Transmembrane helix</keyword>
<keyword evidence="4 7" id="KW-0812">Transmembrane</keyword>
<feature type="transmembrane region" description="Helical" evidence="7">
    <location>
        <begin position="27"/>
        <end position="45"/>
    </location>
</feature>
<dbReference type="InterPro" id="IPR036259">
    <property type="entry name" value="MFS_trans_sf"/>
</dbReference>
<dbReference type="PROSITE" id="PS00217">
    <property type="entry name" value="SUGAR_TRANSPORT_2"/>
    <property type="match status" value="1"/>
</dbReference>
<evidence type="ECO:0000256" key="7">
    <source>
        <dbReference type="SAM" id="Phobius"/>
    </source>
</evidence>
<evidence type="ECO:0000256" key="1">
    <source>
        <dbReference type="ARBA" id="ARBA00004141"/>
    </source>
</evidence>
<dbReference type="Proteomes" id="UP001141806">
    <property type="component" value="Unassembled WGS sequence"/>
</dbReference>
<dbReference type="Pfam" id="PF00083">
    <property type="entry name" value="Sugar_tr"/>
    <property type="match status" value="1"/>
</dbReference>
<dbReference type="EMBL" id="JAMYWD010000011">
    <property type="protein sequence ID" value="KAJ4954576.1"/>
    <property type="molecule type" value="Genomic_DNA"/>
</dbReference>
<evidence type="ECO:0000256" key="2">
    <source>
        <dbReference type="ARBA" id="ARBA00010992"/>
    </source>
</evidence>
<dbReference type="GO" id="GO:0016020">
    <property type="term" value="C:membrane"/>
    <property type="evidence" value="ECO:0007669"/>
    <property type="project" value="UniProtKB-SubCell"/>
</dbReference>
<evidence type="ECO:0000256" key="6">
    <source>
        <dbReference type="ARBA" id="ARBA00023136"/>
    </source>
</evidence>
<dbReference type="OrthoDB" id="5296287at2759"/>
<keyword evidence="3" id="KW-0813">Transport</keyword>
<name>A0A9Q0GUT4_9MAGN</name>
<dbReference type="Gene3D" id="1.20.1250.20">
    <property type="entry name" value="MFS general substrate transporter like domains"/>
    <property type="match status" value="1"/>
</dbReference>
<proteinExistence type="inferred from homology"/>